<keyword evidence="1 3" id="KW-0808">Transferase</keyword>
<evidence type="ECO:0000313" key="3">
    <source>
        <dbReference type="EMBL" id="HGS22946.1"/>
    </source>
</evidence>
<dbReference type="Gene3D" id="3.40.50.2000">
    <property type="entry name" value="Glycogen Phosphorylase B"/>
    <property type="match status" value="2"/>
</dbReference>
<protein>
    <submittedName>
        <fullName evidence="3">Glycosyltransferase family 1 protein</fullName>
    </submittedName>
</protein>
<reference evidence="3" key="1">
    <citation type="journal article" date="2020" name="mSystems">
        <title>Genome- and Community-Level Interaction Insights into Carbon Utilization and Element Cycling Functions of Hydrothermarchaeota in Hydrothermal Sediment.</title>
        <authorList>
            <person name="Zhou Z."/>
            <person name="Liu Y."/>
            <person name="Xu W."/>
            <person name="Pan J."/>
            <person name="Luo Z.H."/>
            <person name="Li M."/>
        </authorList>
    </citation>
    <scope>NUCLEOTIDE SEQUENCE [LARGE SCALE GENOMIC DNA]</scope>
    <source>
        <strain evidence="3">SpSt-573</strain>
    </source>
</reference>
<feature type="domain" description="Glycosyl transferase family 1" evidence="2">
    <location>
        <begin position="178"/>
        <end position="337"/>
    </location>
</feature>
<name>A0A7C4PMV5_9CHLR</name>
<sequence>MRIGLVIYGTLETLSGGYLYDRRLVDHLREQGDTVVVFSQPWRPRYIQRLAQNLDRRWVEVMMENELDILLEDELNHPSLIQLNAHLRQRHRYPVVTIVHHLQSSEAGHPLQKGLARFVEKAYLSPLDGYIFNSRTTRRSVEALLGRPAVPSVVAMPAGNRLGGGISEPQIEARWRRRKELRLLFVGNLIRRKGLHILLRALAELKQGGWSLRVVGRTDVDRYYAQQLGNLSRRLGIAERVTFLGALSDEALRSEYQEADVLAVPSQYEGFGIVYLEGMSFGLPCLATTSGAAGEMIQNGVEGFLIPPHDWQALSGKIRELIEDPARLLQMSLSARKQFQAFPGWRESMSQVRLFLEGMTRQGSGYS</sequence>
<dbReference type="SUPFAM" id="SSF53756">
    <property type="entry name" value="UDP-Glycosyltransferase/glycogen phosphorylase"/>
    <property type="match status" value="1"/>
</dbReference>
<dbReference type="PANTHER" id="PTHR46401:SF2">
    <property type="entry name" value="GLYCOSYLTRANSFERASE WBBK-RELATED"/>
    <property type="match status" value="1"/>
</dbReference>
<dbReference type="GO" id="GO:0016757">
    <property type="term" value="F:glycosyltransferase activity"/>
    <property type="evidence" value="ECO:0007669"/>
    <property type="project" value="InterPro"/>
</dbReference>
<proteinExistence type="predicted"/>
<dbReference type="CDD" id="cd03801">
    <property type="entry name" value="GT4_PimA-like"/>
    <property type="match status" value="1"/>
</dbReference>
<organism evidence="3">
    <name type="scientific">Anaerolinea thermolimosa</name>
    <dbReference type="NCBI Taxonomy" id="229919"/>
    <lineage>
        <taxon>Bacteria</taxon>
        <taxon>Bacillati</taxon>
        <taxon>Chloroflexota</taxon>
        <taxon>Anaerolineae</taxon>
        <taxon>Anaerolineales</taxon>
        <taxon>Anaerolineaceae</taxon>
        <taxon>Anaerolinea</taxon>
    </lineage>
</organism>
<evidence type="ECO:0000259" key="2">
    <source>
        <dbReference type="Pfam" id="PF00534"/>
    </source>
</evidence>
<accession>A0A7C4PMV5</accession>
<dbReference type="EMBL" id="DSYK01000695">
    <property type="protein sequence ID" value="HGS22946.1"/>
    <property type="molecule type" value="Genomic_DNA"/>
</dbReference>
<comment type="caution">
    <text evidence="3">The sequence shown here is derived from an EMBL/GenBank/DDBJ whole genome shotgun (WGS) entry which is preliminary data.</text>
</comment>
<gene>
    <name evidence="3" type="ORF">ENT37_13915</name>
</gene>
<dbReference type="AlphaFoldDB" id="A0A7C4PMV5"/>
<evidence type="ECO:0000256" key="1">
    <source>
        <dbReference type="ARBA" id="ARBA00022679"/>
    </source>
</evidence>
<dbReference type="InterPro" id="IPR001296">
    <property type="entry name" value="Glyco_trans_1"/>
</dbReference>
<dbReference type="PANTHER" id="PTHR46401">
    <property type="entry name" value="GLYCOSYLTRANSFERASE WBBK-RELATED"/>
    <property type="match status" value="1"/>
</dbReference>
<dbReference type="GO" id="GO:0009103">
    <property type="term" value="P:lipopolysaccharide biosynthetic process"/>
    <property type="evidence" value="ECO:0007669"/>
    <property type="project" value="TreeGrafter"/>
</dbReference>
<dbReference type="Pfam" id="PF00534">
    <property type="entry name" value="Glycos_transf_1"/>
    <property type="match status" value="1"/>
</dbReference>